<evidence type="ECO:0000256" key="8">
    <source>
        <dbReference type="ARBA" id="ARBA00038436"/>
    </source>
</evidence>
<evidence type="ECO:0000256" key="1">
    <source>
        <dbReference type="ARBA" id="ARBA00004429"/>
    </source>
</evidence>
<evidence type="ECO:0000256" key="5">
    <source>
        <dbReference type="ARBA" id="ARBA00022692"/>
    </source>
</evidence>
<keyword evidence="7 9" id="KW-0472">Membrane</keyword>
<proteinExistence type="inferred from homology"/>
<keyword evidence="12" id="KW-1185">Reference proteome</keyword>
<comment type="caution">
    <text evidence="11">The sequence shown here is derived from an EMBL/GenBank/DDBJ whole genome shotgun (WGS) entry which is preliminary data.</text>
</comment>
<name>A0A4V6QDA6_9BACT</name>
<evidence type="ECO:0000256" key="4">
    <source>
        <dbReference type="ARBA" id="ARBA00022519"/>
    </source>
</evidence>
<dbReference type="InterPro" id="IPR055348">
    <property type="entry name" value="DctQ"/>
</dbReference>
<evidence type="ECO:0000256" key="6">
    <source>
        <dbReference type="ARBA" id="ARBA00022989"/>
    </source>
</evidence>
<dbReference type="GO" id="GO:0015740">
    <property type="term" value="P:C4-dicarboxylate transport"/>
    <property type="evidence" value="ECO:0007669"/>
    <property type="project" value="TreeGrafter"/>
</dbReference>
<dbReference type="RefSeq" id="WP_133956924.1">
    <property type="nucleotide sequence ID" value="NZ_SORI01000004.1"/>
</dbReference>
<dbReference type="PANTHER" id="PTHR35011:SF2">
    <property type="entry name" value="2,3-DIKETO-L-GULONATE TRAP TRANSPORTER SMALL PERMEASE PROTEIN YIAM"/>
    <property type="match status" value="1"/>
</dbReference>
<dbReference type="GO" id="GO:0022857">
    <property type="term" value="F:transmembrane transporter activity"/>
    <property type="evidence" value="ECO:0007669"/>
    <property type="project" value="TreeGrafter"/>
</dbReference>
<feature type="domain" description="Tripartite ATP-independent periplasmic transporters DctQ component" evidence="10">
    <location>
        <begin position="32"/>
        <end position="161"/>
    </location>
</feature>
<evidence type="ECO:0000313" key="12">
    <source>
        <dbReference type="Proteomes" id="UP000295066"/>
    </source>
</evidence>
<reference evidence="11 12" key="1">
    <citation type="submission" date="2019-03" db="EMBL/GenBank/DDBJ databases">
        <title>Genomic Encyclopedia of Type Strains, Phase IV (KMG-IV): sequencing the most valuable type-strain genomes for metagenomic binning, comparative biology and taxonomic classification.</title>
        <authorList>
            <person name="Goeker M."/>
        </authorList>
    </citation>
    <scope>NUCLEOTIDE SEQUENCE [LARGE SCALE GENOMIC DNA]</scope>
    <source>
        <strain evidence="11 12">DSM 25964</strain>
    </source>
</reference>
<evidence type="ECO:0000256" key="2">
    <source>
        <dbReference type="ARBA" id="ARBA00022448"/>
    </source>
</evidence>
<dbReference type="OrthoDB" id="4964541at2"/>
<dbReference type="GO" id="GO:0005886">
    <property type="term" value="C:plasma membrane"/>
    <property type="evidence" value="ECO:0007669"/>
    <property type="project" value="UniProtKB-SubCell"/>
</dbReference>
<accession>A0A4V6QDA6</accession>
<evidence type="ECO:0000256" key="7">
    <source>
        <dbReference type="ARBA" id="ARBA00023136"/>
    </source>
</evidence>
<evidence type="ECO:0000259" key="10">
    <source>
        <dbReference type="Pfam" id="PF04290"/>
    </source>
</evidence>
<evidence type="ECO:0000313" key="11">
    <source>
        <dbReference type="EMBL" id="TDY61871.1"/>
    </source>
</evidence>
<dbReference type="PANTHER" id="PTHR35011">
    <property type="entry name" value="2,3-DIKETO-L-GULONATE TRAP TRANSPORTER SMALL PERMEASE PROTEIN YIAM"/>
    <property type="match status" value="1"/>
</dbReference>
<keyword evidence="5 9" id="KW-0812">Transmembrane</keyword>
<feature type="transmembrane region" description="Helical" evidence="9">
    <location>
        <begin position="55"/>
        <end position="73"/>
    </location>
</feature>
<dbReference type="Pfam" id="PF04290">
    <property type="entry name" value="DctQ"/>
    <property type="match status" value="1"/>
</dbReference>
<dbReference type="InterPro" id="IPR007387">
    <property type="entry name" value="TRAP_DctQ"/>
</dbReference>
<keyword evidence="6 9" id="KW-1133">Transmembrane helix</keyword>
<dbReference type="EMBL" id="SORI01000004">
    <property type="protein sequence ID" value="TDY61871.1"/>
    <property type="molecule type" value="Genomic_DNA"/>
</dbReference>
<comment type="subcellular location">
    <subcellularLocation>
        <location evidence="1">Cell inner membrane</location>
        <topology evidence="1">Multi-pass membrane protein</topology>
    </subcellularLocation>
</comment>
<feature type="transmembrane region" description="Helical" evidence="9">
    <location>
        <begin position="135"/>
        <end position="155"/>
    </location>
</feature>
<organism evidence="11 12">
    <name type="scientific">Aminivibrio pyruvatiphilus</name>
    <dbReference type="NCBI Taxonomy" id="1005740"/>
    <lineage>
        <taxon>Bacteria</taxon>
        <taxon>Thermotogati</taxon>
        <taxon>Synergistota</taxon>
        <taxon>Synergistia</taxon>
        <taxon>Synergistales</taxon>
        <taxon>Aminobacteriaceae</taxon>
        <taxon>Aminivibrio</taxon>
    </lineage>
</organism>
<dbReference type="Proteomes" id="UP000295066">
    <property type="component" value="Unassembled WGS sequence"/>
</dbReference>
<keyword evidence="4" id="KW-0997">Cell inner membrane</keyword>
<dbReference type="AlphaFoldDB" id="A0A4V6QDA6"/>
<protein>
    <submittedName>
        <fullName evidence="11">TRAP-type C4-dicarboxylate transport system permease small subunit</fullName>
    </submittedName>
</protein>
<sequence>MRFLDAVKNSPAWKFVLWLQRALLVLSSLFVVLIMCVTVLLRYVFKSDLFGMEEIVVIAAFWLYFMGSSYGVYDQSHVKADIIPQLLPPRGRALLAVVMDLTMAALCILFTVWAVDMVLYSIEWMPRTTGLRIPVFISQSSVLAGYALMSLYAVVHFFEGLFRFLSGAQQRTS</sequence>
<evidence type="ECO:0000256" key="3">
    <source>
        <dbReference type="ARBA" id="ARBA00022475"/>
    </source>
</evidence>
<comment type="similarity">
    <text evidence="8">Belongs to the TRAP transporter small permease family.</text>
</comment>
<keyword evidence="3" id="KW-1003">Cell membrane</keyword>
<feature type="transmembrane region" description="Helical" evidence="9">
    <location>
        <begin position="93"/>
        <end position="115"/>
    </location>
</feature>
<keyword evidence="2" id="KW-0813">Transport</keyword>
<evidence type="ECO:0000256" key="9">
    <source>
        <dbReference type="SAM" id="Phobius"/>
    </source>
</evidence>
<feature type="transmembrane region" description="Helical" evidence="9">
    <location>
        <begin position="21"/>
        <end position="43"/>
    </location>
</feature>
<gene>
    <name evidence="11" type="ORF">C8D99_104112</name>
</gene>